<organism evidence="3 4">
    <name type="scientific">Devosia ginsengisoli</name>
    <dbReference type="NCBI Taxonomy" id="400770"/>
    <lineage>
        <taxon>Bacteria</taxon>
        <taxon>Pseudomonadati</taxon>
        <taxon>Pseudomonadota</taxon>
        <taxon>Alphaproteobacteria</taxon>
        <taxon>Hyphomicrobiales</taxon>
        <taxon>Devosiaceae</taxon>
        <taxon>Devosia</taxon>
    </lineage>
</organism>
<dbReference type="SUPFAM" id="SSF69786">
    <property type="entry name" value="YggU-like"/>
    <property type="match status" value="1"/>
</dbReference>
<dbReference type="AlphaFoldDB" id="A0A5B8LW83"/>
<dbReference type="SMART" id="SM01152">
    <property type="entry name" value="DUF167"/>
    <property type="match status" value="1"/>
</dbReference>
<gene>
    <name evidence="3" type="ORF">FPZ08_16025</name>
</gene>
<reference evidence="3 4" key="1">
    <citation type="submission" date="2019-07" db="EMBL/GenBank/DDBJ databases">
        <title>Full genome sequence of Devosia sp. Gsoil 520.</title>
        <authorList>
            <person name="Im W.-T."/>
        </authorList>
    </citation>
    <scope>NUCLEOTIDE SEQUENCE [LARGE SCALE GENOMIC DNA]</scope>
    <source>
        <strain evidence="3 4">Gsoil 520</strain>
    </source>
</reference>
<sequence>MAGQPYRLGPAGLSLFVRVTPNAGRDAIEGVEIRDDGSCVLRLRVKAVPDKGKANAAVVALLGKALGVPKTAIVVTAGETSRFKTLAISGDASVLAAAVDALG</sequence>
<name>A0A5B8LW83_9HYPH</name>
<evidence type="ECO:0000256" key="2">
    <source>
        <dbReference type="HAMAP-Rule" id="MF_00634"/>
    </source>
</evidence>
<dbReference type="KEGG" id="dea:FPZ08_16025"/>
<dbReference type="Proteomes" id="UP000315364">
    <property type="component" value="Chromosome"/>
</dbReference>
<dbReference type="InterPro" id="IPR003746">
    <property type="entry name" value="DUF167"/>
</dbReference>
<dbReference type="InterPro" id="IPR036591">
    <property type="entry name" value="YggU-like_sf"/>
</dbReference>
<dbReference type="Pfam" id="PF02594">
    <property type="entry name" value="DUF167"/>
    <property type="match status" value="1"/>
</dbReference>
<keyword evidence="4" id="KW-1185">Reference proteome</keyword>
<evidence type="ECO:0000313" key="4">
    <source>
        <dbReference type="Proteomes" id="UP000315364"/>
    </source>
</evidence>
<dbReference type="Gene3D" id="3.30.1200.10">
    <property type="entry name" value="YggU-like"/>
    <property type="match status" value="1"/>
</dbReference>
<comment type="similarity">
    <text evidence="1 2">Belongs to the UPF0235 family.</text>
</comment>
<dbReference type="HAMAP" id="MF_00634">
    <property type="entry name" value="UPF0235"/>
    <property type="match status" value="1"/>
</dbReference>
<proteinExistence type="inferred from homology"/>
<dbReference type="OrthoDB" id="9801972at2"/>
<evidence type="ECO:0000256" key="1">
    <source>
        <dbReference type="ARBA" id="ARBA00010364"/>
    </source>
</evidence>
<dbReference type="NCBIfam" id="TIGR00251">
    <property type="entry name" value="DUF167 family protein"/>
    <property type="match status" value="1"/>
</dbReference>
<dbReference type="EMBL" id="CP042304">
    <property type="protein sequence ID" value="QDZ12119.1"/>
    <property type="molecule type" value="Genomic_DNA"/>
</dbReference>
<accession>A0A5B8LW83</accession>
<protein>
    <recommendedName>
        <fullName evidence="2">UPF0235 protein FPZ08_16025</fullName>
    </recommendedName>
</protein>
<dbReference type="RefSeq" id="WP_146290931.1">
    <property type="nucleotide sequence ID" value="NZ_CP042304.1"/>
</dbReference>
<dbReference type="NCBIfam" id="NF002348">
    <property type="entry name" value="PRK01310.1"/>
    <property type="match status" value="1"/>
</dbReference>
<evidence type="ECO:0000313" key="3">
    <source>
        <dbReference type="EMBL" id="QDZ12119.1"/>
    </source>
</evidence>